<dbReference type="EMBL" id="HACA01020692">
    <property type="protein sequence ID" value="CDW38053.1"/>
    <property type="molecule type" value="Transcribed_RNA"/>
</dbReference>
<sequence>MIDLSSLWREENKTTLTGSMTVFLLRFALLQDTNLFRSILPLFLYFHDMLVLISFKTLTQ</sequence>
<reference evidence="1" key="1">
    <citation type="submission" date="2014-05" db="EMBL/GenBank/DDBJ databases">
        <authorList>
            <person name="Chronopoulou M."/>
        </authorList>
    </citation>
    <scope>NUCLEOTIDE SEQUENCE</scope>
    <source>
        <tissue evidence="1">Whole organism</tissue>
    </source>
</reference>
<accession>A0A0K2UIJ7</accession>
<proteinExistence type="predicted"/>
<protein>
    <submittedName>
        <fullName evidence="1">Uncharacterized protein</fullName>
    </submittedName>
</protein>
<organism evidence="1">
    <name type="scientific">Lepeophtheirus salmonis</name>
    <name type="common">Salmon louse</name>
    <name type="synonym">Caligus salmonis</name>
    <dbReference type="NCBI Taxonomy" id="72036"/>
    <lineage>
        <taxon>Eukaryota</taxon>
        <taxon>Metazoa</taxon>
        <taxon>Ecdysozoa</taxon>
        <taxon>Arthropoda</taxon>
        <taxon>Crustacea</taxon>
        <taxon>Multicrustacea</taxon>
        <taxon>Hexanauplia</taxon>
        <taxon>Copepoda</taxon>
        <taxon>Siphonostomatoida</taxon>
        <taxon>Caligidae</taxon>
        <taxon>Lepeophtheirus</taxon>
    </lineage>
</organism>
<name>A0A0K2UIJ7_LEPSM</name>
<evidence type="ECO:0000313" key="1">
    <source>
        <dbReference type="EMBL" id="CDW38053.1"/>
    </source>
</evidence>
<dbReference type="AlphaFoldDB" id="A0A0K2UIJ7"/>